<evidence type="ECO:0000256" key="1">
    <source>
        <dbReference type="SAM" id="MobiDB-lite"/>
    </source>
</evidence>
<dbReference type="EMBL" id="AP005872">
    <property type="protein sequence ID" value="BAD26396.1"/>
    <property type="molecule type" value="Genomic_DNA"/>
</dbReference>
<protein>
    <submittedName>
        <fullName evidence="2">Uncharacterized protein</fullName>
    </submittedName>
</protein>
<name>Q6H4F3_ORYSJ</name>
<evidence type="ECO:0000313" key="2">
    <source>
        <dbReference type="EMBL" id="BAD26396.1"/>
    </source>
</evidence>
<dbReference type="AlphaFoldDB" id="Q6H4F3"/>
<sequence>MILQIDVPSTEANPKEERDKQSKQWKQGERATVQRGKAYKKIGFLRRGGVVTAERGAFRRDCRGNLSGGPRTAGSRQI</sequence>
<reference evidence="3" key="2">
    <citation type="journal article" date="2008" name="Nucleic Acids Res.">
        <title>The rice annotation project database (RAP-DB): 2008 update.</title>
        <authorList>
            <consortium name="The rice annotation project (RAP)"/>
        </authorList>
    </citation>
    <scope>GENOME REANNOTATION</scope>
    <source>
        <strain evidence="3">cv. Nipponbare</strain>
    </source>
</reference>
<gene>
    <name evidence="2" type="primary">B1168F12.19</name>
</gene>
<accession>Q6H4F3</accession>
<organism evidence="2 3">
    <name type="scientific">Oryza sativa subsp. japonica</name>
    <name type="common">Rice</name>
    <dbReference type="NCBI Taxonomy" id="39947"/>
    <lineage>
        <taxon>Eukaryota</taxon>
        <taxon>Viridiplantae</taxon>
        <taxon>Streptophyta</taxon>
        <taxon>Embryophyta</taxon>
        <taxon>Tracheophyta</taxon>
        <taxon>Spermatophyta</taxon>
        <taxon>Magnoliopsida</taxon>
        <taxon>Liliopsida</taxon>
        <taxon>Poales</taxon>
        <taxon>Poaceae</taxon>
        <taxon>BOP clade</taxon>
        <taxon>Oryzoideae</taxon>
        <taxon>Oryzeae</taxon>
        <taxon>Oryzinae</taxon>
        <taxon>Oryza</taxon>
        <taxon>Oryza sativa</taxon>
    </lineage>
</organism>
<proteinExistence type="predicted"/>
<evidence type="ECO:0000313" key="3">
    <source>
        <dbReference type="Proteomes" id="UP000000763"/>
    </source>
</evidence>
<feature type="region of interest" description="Disordered" evidence="1">
    <location>
        <begin position="1"/>
        <end position="32"/>
    </location>
</feature>
<feature type="compositionally biased region" description="Basic and acidic residues" evidence="1">
    <location>
        <begin position="13"/>
        <end position="29"/>
    </location>
</feature>
<reference evidence="3" key="1">
    <citation type="journal article" date="2005" name="Nature">
        <title>The map-based sequence of the rice genome.</title>
        <authorList>
            <consortium name="International rice genome sequencing project (IRGSP)"/>
            <person name="Matsumoto T."/>
            <person name="Wu J."/>
            <person name="Kanamori H."/>
            <person name="Katayose Y."/>
            <person name="Fujisawa M."/>
            <person name="Namiki N."/>
            <person name="Mizuno H."/>
            <person name="Yamamoto K."/>
            <person name="Antonio B.A."/>
            <person name="Baba T."/>
            <person name="Sakata K."/>
            <person name="Nagamura Y."/>
            <person name="Aoki H."/>
            <person name="Arikawa K."/>
            <person name="Arita K."/>
            <person name="Bito T."/>
            <person name="Chiden Y."/>
            <person name="Fujitsuka N."/>
            <person name="Fukunaka R."/>
            <person name="Hamada M."/>
            <person name="Harada C."/>
            <person name="Hayashi A."/>
            <person name="Hijishita S."/>
            <person name="Honda M."/>
            <person name="Hosokawa S."/>
            <person name="Ichikawa Y."/>
            <person name="Idonuma A."/>
            <person name="Iijima M."/>
            <person name="Ikeda M."/>
            <person name="Ikeno M."/>
            <person name="Ito K."/>
            <person name="Ito S."/>
            <person name="Ito T."/>
            <person name="Ito Y."/>
            <person name="Ito Y."/>
            <person name="Iwabuchi A."/>
            <person name="Kamiya K."/>
            <person name="Karasawa W."/>
            <person name="Kurita K."/>
            <person name="Katagiri S."/>
            <person name="Kikuta A."/>
            <person name="Kobayashi H."/>
            <person name="Kobayashi N."/>
            <person name="Machita K."/>
            <person name="Maehara T."/>
            <person name="Masukawa M."/>
            <person name="Mizubayashi T."/>
            <person name="Mukai Y."/>
            <person name="Nagasaki H."/>
            <person name="Nagata Y."/>
            <person name="Naito S."/>
            <person name="Nakashima M."/>
            <person name="Nakama Y."/>
            <person name="Nakamichi Y."/>
            <person name="Nakamura M."/>
            <person name="Meguro A."/>
            <person name="Negishi M."/>
            <person name="Ohta I."/>
            <person name="Ohta T."/>
            <person name="Okamoto M."/>
            <person name="Ono N."/>
            <person name="Saji S."/>
            <person name="Sakaguchi M."/>
            <person name="Sakai K."/>
            <person name="Shibata M."/>
            <person name="Shimokawa T."/>
            <person name="Song J."/>
            <person name="Takazaki Y."/>
            <person name="Terasawa K."/>
            <person name="Tsugane M."/>
            <person name="Tsuji K."/>
            <person name="Ueda S."/>
            <person name="Waki K."/>
            <person name="Yamagata H."/>
            <person name="Yamamoto M."/>
            <person name="Yamamoto S."/>
            <person name="Yamane H."/>
            <person name="Yoshiki S."/>
            <person name="Yoshihara R."/>
            <person name="Yukawa K."/>
            <person name="Zhong H."/>
            <person name="Yano M."/>
            <person name="Yuan Q."/>
            <person name="Ouyang S."/>
            <person name="Liu J."/>
            <person name="Jones K.M."/>
            <person name="Gansberger K."/>
            <person name="Moffat K."/>
            <person name="Hill J."/>
            <person name="Bera J."/>
            <person name="Fadrosh D."/>
            <person name="Jin S."/>
            <person name="Johri S."/>
            <person name="Kim M."/>
            <person name="Overton L."/>
            <person name="Reardon M."/>
            <person name="Tsitrin T."/>
            <person name="Vuong H."/>
            <person name="Weaver B."/>
            <person name="Ciecko A."/>
            <person name="Tallon L."/>
            <person name="Jackson J."/>
            <person name="Pai G."/>
            <person name="Aken S.V."/>
            <person name="Utterback T."/>
            <person name="Reidmuller S."/>
            <person name="Feldblyum T."/>
            <person name="Hsiao J."/>
            <person name="Zismann V."/>
            <person name="Iobst S."/>
            <person name="de Vazeille A.R."/>
            <person name="Buell C.R."/>
            <person name="Ying K."/>
            <person name="Li Y."/>
            <person name="Lu T."/>
            <person name="Huang Y."/>
            <person name="Zhao Q."/>
            <person name="Feng Q."/>
            <person name="Zhang L."/>
            <person name="Zhu J."/>
            <person name="Weng Q."/>
            <person name="Mu J."/>
            <person name="Lu Y."/>
            <person name="Fan D."/>
            <person name="Liu Y."/>
            <person name="Guan J."/>
            <person name="Zhang Y."/>
            <person name="Yu S."/>
            <person name="Liu X."/>
            <person name="Zhang Y."/>
            <person name="Hong G."/>
            <person name="Han B."/>
            <person name="Choisne N."/>
            <person name="Demange N."/>
            <person name="Orjeda G."/>
            <person name="Samain S."/>
            <person name="Cattolico L."/>
            <person name="Pelletier E."/>
            <person name="Couloux A."/>
            <person name="Segurens B."/>
            <person name="Wincker P."/>
            <person name="D'Hont A."/>
            <person name="Scarpelli C."/>
            <person name="Weissenbach J."/>
            <person name="Salanoubat M."/>
            <person name="Quetier F."/>
            <person name="Yu Y."/>
            <person name="Kim H.R."/>
            <person name="Rambo T."/>
            <person name="Currie J."/>
            <person name="Collura K."/>
            <person name="Luo M."/>
            <person name="Yang T."/>
            <person name="Ammiraju J.S.S."/>
            <person name="Engler F."/>
            <person name="Soderlund C."/>
            <person name="Wing R.A."/>
            <person name="Palmer L.E."/>
            <person name="de la Bastide M."/>
            <person name="Spiegel L."/>
            <person name="Nascimento L."/>
            <person name="Zutavern T."/>
            <person name="O'Shaughnessy A."/>
            <person name="Dike S."/>
            <person name="Dedhia N."/>
            <person name="Preston R."/>
            <person name="Balija V."/>
            <person name="McCombie W.R."/>
            <person name="Chow T."/>
            <person name="Chen H."/>
            <person name="Chung M."/>
            <person name="Chen C."/>
            <person name="Shaw J."/>
            <person name="Wu H."/>
            <person name="Hsiao K."/>
            <person name="Chao Y."/>
            <person name="Chu M."/>
            <person name="Cheng C."/>
            <person name="Hour A."/>
            <person name="Lee P."/>
            <person name="Lin S."/>
            <person name="Lin Y."/>
            <person name="Liou J."/>
            <person name="Liu S."/>
            <person name="Hsing Y."/>
            <person name="Raghuvanshi S."/>
            <person name="Mohanty A."/>
            <person name="Bharti A.K."/>
            <person name="Gaur A."/>
            <person name="Gupta V."/>
            <person name="Kumar D."/>
            <person name="Ravi V."/>
            <person name="Vij S."/>
            <person name="Kapur A."/>
            <person name="Khurana P."/>
            <person name="Khurana P."/>
            <person name="Khurana J.P."/>
            <person name="Tyagi A.K."/>
            <person name="Gaikwad K."/>
            <person name="Singh A."/>
            <person name="Dalal V."/>
            <person name="Srivastava S."/>
            <person name="Dixit A."/>
            <person name="Pal A.K."/>
            <person name="Ghazi I.A."/>
            <person name="Yadav M."/>
            <person name="Pandit A."/>
            <person name="Bhargava A."/>
            <person name="Sureshbabu K."/>
            <person name="Batra K."/>
            <person name="Sharma T.R."/>
            <person name="Mohapatra T."/>
            <person name="Singh N.K."/>
            <person name="Messing J."/>
            <person name="Nelson A.B."/>
            <person name="Fuks G."/>
            <person name="Kavchok S."/>
            <person name="Keizer G."/>
            <person name="Linton E."/>
            <person name="Llaca V."/>
            <person name="Song R."/>
            <person name="Tanyolac B."/>
            <person name="Young S."/>
            <person name="Ho-Il K."/>
            <person name="Hahn J.H."/>
            <person name="Sangsakoo G."/>
            <person name="Vanavichit A."/>
            <person name="de Mattos Luiz.A.T."/>
            <person name="Zimmer P.D."/>
            <person name="Malone G."/>
            <person name="Dellagostin O."/>
            <person name="de Oliveira A.C."/>
            <person name="Bevan M."/>
            <person name="Bancroft I."/>
            <person name="Minx P."/>
            <person name="Cordum H."/>
            <person name="Wilson R."/>
            <person name="Cheng Z."/>
            <person name="Jin W."/>
            <person name="Jiang J."/>
            <person name="Leong S.A."/>
            <person name="Iwama H."/>
            <person name="Gojobori T."/>
            <person name="Itoh T."/>
            <person name="Niimura Y."/>
            <person name="Fujii Y."/>
            <person name="Habara T."/>
            <person name="Sakai H."/>
            <person name="Sato Y."/>
            <person name="Wilson G."/>
            <person name="Kumar K."/>
            <person name="McCouch S."/>
            <person name="Juretic N."/>
            <person name="Hoen D."/>
            <person name="Wright S."/>
            <person name="Bruskiewich R."/>
            <person name="Bureau T."/>
            <person name="Miyao A."/>
            <person name="Hirochika H."/>
            <person name="Nishikawa T."/>
            <person name="Kadowaki K."/>
            <person name="Sugiura M."/>
            <person name="Burr B."/>
            <person name="Sasaki T."/>
        </authorList>
    </citation>
    <scope>NUCLEOTIDE SEQUENCE [LARGE SCALE GENOMIC DNA]</scope>
    <source>
        <strain evidence="3">cv. Nipponbare</strain>
    </source>
</reference>
<dbReference type="Proteomes" id="UP000000763">
    <property type="component" value="Chromosome 9"/>
</dbReference>